<dbReference type="EMBL" id="BLIO01000001">
    <property type="protein sequence ID" value="GFE14289.1"/>
    <property type="molecule type" value="Genomic_DNA"/>
</dbReference>
<comment type="caution">
    <text evidence="1">The sequence shown here is derived from an EMBL/GenBank/DDBJ whole genome shotgun (WGS) entry which is preliminary data.</text>
</comment>
<dbReference type="Proteomes" id="UP000430079">
    <property type="component" value="Unassembled WGS sequence"/>
</dbReference>
<protein>
    <submittedName>
        <fullName evidence="1">Uncharacterized protein</fullName>
    </submittedName>
</protein>
<evidence type="ECO:0000313" key="2">
    <source>
        <dbReference type="Proteomes" id="UP000430079"/>
    </source>
</evidence>
<evidence type="ECO:0000313" key="1">
    <source>
        <dbReference type="EMBL" id="GFE14289.1"/>
    </source>
</evidence>
<sequence length="107" mass="11667">MDILRGCMGPSSPLGGPFRKAIRKAVRSAIWSVVRSVVRRAAPAVGPGHFAGHRGPCAHPAGMPVYVREHCPSGPEEDRSAAPRRTVVLRPWVPTHGQWLSLLRYDP</sequence>
<accession>A0A640SS61</accession>
<organism evidence="1 2">
    <name type="scientific">Streptomyces glebosus</name>
    <dbReference type="NCBI Taxonomy" id="249580"/>
    <lineage>
        <taxon>Bacteria</taxon>
        <taxon>Bacillati</taxon>
        <taxon>Actinomycetota</taxon>
        <taxon>Actinomycetes</taxon>
        <taxon>Kitasatosporales</taxon>
        <taxon>Streptomycetaceae</taxon>
        <taxon>Streptomyces</taxon>
    </lineage>
</organism>
<proteinExistence type="predicted"/>
<name>A0A640SS61_9ACTN</name>
<reference evidence="1 2" key="1">
    <citation type="submission" date="2019-12" db="EMBL/GenBank/DDBJ databases">
        <title>Whole genome shotgun sequence of Streptomyces hygroscopicus subsp. glebosus NBRC 13786.</title>
        <authorList>
            <person name="Ichikawa N."/>
            <person name="Kimura A."/>
            <person name="Kitahashi Y."/>
            <person name="Komaki H."/>
            <person name="Tamura T."/>
        </authorList>
    </citation>
    <scope>NUCLEOTIDE SEQUENCE [LARGE SCALE GENOMIC DNA]</scope>
    <source>
        <strain evidence="1 2">NBRC 13786</strain>
    </source>
</reference>
<dbReference type="AlphaFoldDB" id="A0A640SS61"/>
<keyword evidence="2" id="KW-1185">Reference proteome</keyword>
<gene>
    <name evidence="1" type="ORF">Sgleb_23360</name>
</gene>